<dbReference type="InterPro" id="IPR005502">
    <property type="entry name" value="Ribosyl_crysJ1"/>
</dbReference>
<dbReference type="GO" id="GO:0046872">
    <property type="term" value="F:metal ion binding"/>
    <property type="evidence" value="ECO:0007669"/>
    <property type="project" value="UniProtKB-KW"/>
</dbReference>
<feature type="binding site" evidence="1">
    <location>
        <position position="287"/>
    </location>
    <ligand>
        <name>Mg(2+)</name>
        <dbReference type="ChEBI" id="CHEBI:18420"/>
        <label>1</label>
    </ligand>
</feature>
<keyword evidence="1" id="KW-0479">Metal-binding</keyword>
<evidence type="ECO:0000256" key="1">
    <source>
        <dbReference type="PIRSR" id="PIRSR605502-1"/>
    </source>
</evidence>
<evidence type="ECO:0008006" key="4">
    <source>
        <dbReference type="Google" id="ProtNLM"/>
    </source>
</evidence>
<feature type="binding site" evidence="1">
    <location>
        <position position="284"/>
    </location>
    <ligand>
        <name>Mg(2+)</name>
        <dbReference type="ChEBI" id="CHEBI:18420"/>
        <label>1</label>
    </ligand>
</feature>
<accession>A0A318LLZ5</accession>
<dbReference type="RefSeq" id="WP_110335364.1">
    <property type="nucleotide sequence ID" value="NZ_MASU01000005.1"/>
</dbReference>
<comment type="cofactor">
    <cofactor evidence="1">
        <name>Mg(2+)</name>
        <dbReference type="ChEBI" id="CHEBI:18420"/>
    </cofactor>
    <text evidence="1">Binds 2 magnesium ions per subunit.</text>
</comment>
<proteinExistence type="predicted"/>
<gene>
    <name evidence="2" type="ORF">BA062_07445</name>
</gene>
<dbReference type="SUPFAM" id="SSF101478">
    <property type="entry name" value="ADP-ribosylglycohydrolase"/>
    <property type="match status" value="1"/>
</dbReference>
<dbReference type="Gene3D" id="1.10.4080.10">
    <property type="entry name" value="ADP-ribosylation/Crystallin J1"/>
    <property type="match status" value="1"/>
</dbReference>
<organism evidence="2 3">
    <name type="scientific">Prauserella flavalba</name>
    <dbReference type="NCBI Taxonomy" id="1477506"/>
    <lineage>
        <taxon>Bacteria</taxon>
        <taxon>Bacillati</taxon>
        <taxon>Actinomycetota</taxon>
        <taxon>Actinomycetes</taxon>
        <taxon>Pseudonocardiales</taxon>
        <taxon>Pseudonocardiaceae</taxon>
        <taxon>Prauserella</taxon>
    </lineage>
</organism>
<dbReference type="OrthoDB" id="9814159at2"/>
<keyword evidence="3" id="KW-1185">Reference proteome</keyword>
<dbReference type="Pfam" id="PF03747">
    <property type="entry name" value="ADP_ribosyl_GH"/>
    <property type="match status" value="1"/>
</dbReference>
<dbReference type="AlphaFoldDB" id="A0A318LLZ5"/>
<reference evidence="2 3" key="1">
    <citation type="submission" date="2016-07" db="EMBL/GenBank/DDBJ databases">
        <title>Draft genome sequence of Prauserella sp. YIM 121212, isolated from alkaline soil.</title>
        <authorList>
            <person name="Ruckert C."/>
            <person name="Albersmeier A."/>
            <person name="Jiang C.-L."/>
            <person name="Jiang Y."/>
            <person name="Kalinowski J."/>
            <person name="Schneider O."/>
            <person name="Winkler A."/>
            <person name="Zotchev S.B."/>
        </authorList>
    </citation>
    <scope>NUCLEOTIDE SEQUENCE [LARGE SCALE GENOMIC DNA]</scope>
    <source>
        <strain evidence="2 3">YIM 121212</strain>
    </source>
</reference>
<dbReference type="InterPro" id="IPR036705">
    <property type="entry name" value="Ribosyl_crysJ1_sf"/>
</dbReference>
<feature type="binding site" evidence="1">
    <location>
        <position position="286"/>
    </location>
    <ligand>
        <name>Mg(2+)</name>
        <dbReference type="ChEBI" id="CHEBI:18420"/>
        <label>1</label>
    </ligand>
</feature>
<dbReference type="EMBL" id="MASU01000005">
    <property type="protein sequence ID" value="PXY35371.1"/>
    <property type="molecule type" value="Genomic_DNA"/>
</dbReference>
<dbReference type="Proteomes" id="UP000247892">
    <property type="component" value="Unassembled WGS sequence"/>
</dbReference>
<evidence type="ECO:0000313" key="2">
    <source>
        <dbReference type="EMBL" id="PXY35371.1"/>
    </source>
</evidence>
<comment type="caution">
    <text evidence="2">The sequence shown here is derived from an EMBL/GenBank/DDBJ whole genome shotgun (WGS) entry which is preliminary data.</text>
</comment>
<evidence type="ECO:0000313" key="3">
    <source>
        <dbReference type="Proteomes" id="UP000247892"/>
    </source>
</evidence>
<name>A0A318LLZ5_9PSEU</name>
<dbReference type="Gene3D" id="2.60.120.560">
    <property type="entry name" value="Exo-inulinase, domain 1"/>
    <property type="match status" value="1"/>
</dbReference>
<sequence length="702" mass="74749">MSERPVPDYARQVYAGVLGKIIGVYFGRPVEGWSYPAIRERFGELEYFACGELGVPLVVPDDDISGAFVFPRAILDNAGRGVTAADVGRTWLNYIVENRTVLWWGGLARSTEHTAFLRLKDGVDPPRSGSIALNGRSMAEGVGAQIFIDGWALACPGDPERAVALARAAASVSHDGFAVESAAFLAGMEAAAFGERDLAKLLELGLSSVTDDRVRALVTATVEQCEATGDWRRVRDWIEREHGYHRYPGNSPAATNLAAVLMALLMAGDDFQRSLTLVVSAGWDTDSNAGNVGCLNGIRLGLDGIEAGVDLRGPVADRMLVVSADGGECVTDAVRETRRLLASAAALRGEPAPRDLPRYAFELPGSTQGWLPHHDARHAQALTGLRNPGGGLRLEFARLARGARAAAAVEVFASPVPTGAAGTSLFEVVGSPALYPGQTVRAVVDVPAGPAPSLAFFVEHYGDDGVVHTLRGALRPLHAGENTLVWDVPATGGQAVYRFGVELTSARRLDGHVTVRSVDWRGAPKDFVLGRADELSPALTPWTTVTGWLKTFVSSAANLAPDYTTTFTVSHPEANGVVTTGTRDWTDYSVASTITFNMHDAAGLVARARGHRRYYAAVLRAGRAQLLRRVDGTEHIVADAPFAYEIDAVHALEFTVRGSALTLRIDGEAVATGTDDMLPSGGAGFLIDRGSVLAQGFHVRRA</sequence>
<protein>
    <recommendedName>
        <fullName evidence="4">ADP-ribosylglycohydrolase</fullName>
    </recommendedName>
</protein>
<keyword evidence="1" id="KW-0460">Magnesium</keyword>